<proteinExistence type="predicted"/>
<evidence type="ECO:0008006" key="4">
    <source>
        <dbReference type="Google" id="ProtNLM"/>
    </source>
</evidence>
<dbReference type="Proteomes" id="UP000196708">
    <property type="component" value="Chromosome 1"/>
</dbReference>
<reference evidence="2 3" key="1">
    <citation type="submission" date="2016-12" db="EMBL/GenBank/DDBJ databases">
        <authorList>
            <person name="Song W.-J."/>
            <person name="Kurnit D.M."/>
        </authorList>
    </citation>
    <scope>NUCLEOTIDE SEQUENCE [LARGE SCALE GENOMIC DNA]</scope>
    <source>
        <strain evidence="2 3">ATCC 43942</strain>
    </source>
</reference>
<feature type="transmembrane region" description="Helical" evidence="1">
    <location>
        <begin position="48"/>
        <end position="67"/>
    </location>
</feature>
<evidence type="ECO:0000256" key="1">
    <source>
        <dbReference type="SAM" id="Phobius"/>
    </source>
</evidence>
<protein>
    <recommendedName>
        <fullName evidence="4">DUF1240 domain-containing protein</fullName>
    </recommendedName>
</protein>
<keyword evidence="1" id="KW-0472">Membrane</keyword>
<sequence length="143" mass="16521">MKNEIKVRQIIIITLGVIFILLMAWVIWEAFLQTLFRSTNAVMFSFSGIIPMSCFVLVVWLSIGTYCRSYELVQNKKYGDIKPKSNVLITLLIASAMLGLSINYANYFLIIKANNFIECPRKSGYKENLMRDYVKDISQCERL</sequence>
<evidence type="ECO:0000313" key="3">
    <source>
        <dbReference type="Proteomes" id="UP000196708"/>
    </source>
</evidence>
<organism evidence="2 3">
    <name type="scientific">Vibrio gazogenes</name>
    <dbReference type="NCBI Taxonomy" id="687"/>
    <lineage>
        <taxon>Bacteria</taxon>
        <taxon>Pseudomonadati</taxon>
        <taxon>Pseudomonadota</taxon>
        <taxon>Gammaproteobacteria</taxon>
        <taxon>Vibrionales</taxon>
        <taxon>Vibrionaceae</taxon>
        <taxon>Vibrio</taxon>
    </lineage>
</organism>
<dbReference type="AlphaFoldDB" id="A0A1Z2SE98"/>
<keyword evidence="1" id="KW-0812">Transmembrane</keyword>
<accession>A0A1Z2SE98</accession>
<keyword evidence="1" id="KW-1133">Transmembrane helix</keyword>
<gene>
    <name evidence="2" type="ORF">BSQ33_06960</name>
</gene>
<feature type="transmembrane region" description="Helical" evidence="1">
    <location>
        <begin position="87"/>
        <end position="110"/>
    </location>
</feature>
<evidence type="ECO:0000313" key="2">
    <source>
        <dbReference type="EMBL" id="ASA55468.1"/>
    </source>
</evidence>
<name>A0A1Z2SE98_VIBGA</name>
<dbReference type="OrthoDB" id="9980512at2"/>
<dbReference type="EMBL" id="CP018835">
    <property type="protein sequence ID" value="ASA55468.1"/>
    <property type="molecule type" value="Genomic_DNA"/>
</dbReference>
<dbReference type="RefSeq" id="WP_088133717.1">
    <property type="nucleotide sequence ID" value="NZ_CP018835.1"/>
</dbReference>
<feature type="transmembrane region" description="Helical" evidence="1">
    <location>
        <begin position="7"/>
        <end position="28"/>
    </location>
</feature>
<dbReference type="KEGG" id="vga:BSQ33_06960"/>